<name>A0AAD9NE51_9ANNE</name>
<evidence type="ECO:0000313" key="4">
    <source>
        <dbReference type="Proteomes" id="UP001208570"/>
    </source>
</evidence>
<evidence type="ECO:0000256" key="2">
    <source>
        <dbReference type="SAM" id="Phobius"/>
    </source>
</evidence>
<evidence type="ECO:0000313" key="3">
    <source>
        <dbReference type="EMBL" id="KAK2166645.1"/>
    </source>
</evidence>
<protein>
    <submittedName>
        <fullName evidence="3">Uncharacterized protein</fullName>
    </submittedName>
</protein>
<evidence type="ECO:0000256" key="1">
    <source>
        <dbReference type="SAM" id="MobiDB-lite"/>
    </source>
</evidence>
<keyword evidence="2" id="KW-0472">Membrane</keyword>
<comment type="caution">
    <text evidence="3">The sequence shown here is derived from an EMBL/GenBank/DDBJ whole genome shotgun (WGS) entry which is preliminary data.</text>
</comment>
<proteinExistence type="predicted"/>
<keyword evidence="2" id="KW-0812">Transmembrane</keyword>
<dbReference type="Proteomes" id="UP001208570">
    <property type="component" value="Unassembled WGS sequence"/>
</dbReference>
<organism evidence="3 4">
    <name type="scientific">Paralvinella palmiformis</name>
    <dbReference type="NCBI Taxonomy" id="53620"/>
    <lineage>
        <taxon>Eukaryota</taxon>
        <taxon>Metazoa</taxon>
        <taxon>Spiralia</taxon>
        <taxon>Lophotrochozoa</taxon>
        <taxon>Annelida</taxon>
        <taxon>Polychaeta</taxon>
        <taxon>Sedentaria</taxon>
        <taxon>Canalipalpata</taxon>
        <taxon>Terebellida</taxon>
        <taxon>Terebelliformia</taxon>
        <taxon>Alvinellidae</taxon>
        <taxon>Paralvinella</taxon>
    </lineage>
</organism>
<feature type="transmembrane region" description="Helical" evidence="2">
    <location>
        <begin position="89"/>
        <end position="111"/>
    </location>
</feature>
<dbReference type="EMBL" id="JAODUP010000037">
    <property type="protein sequence ID" value="KAK2166645.1"/>
    <property type="molecule type" value="Genomic_DNA"/>
</dbReference>
<keyword evidence="2" id="KW-1133">Transmembrane helix</keyword>
<dbReference type="AlphaFoldDB" id="A0AAD9NE51"/>
<keyword evidence="4" id="KW-1185">Reference proteome</keyword>
<gene>
    <name evidence="3" type="ORF">LSH36_37g12012</name>
</gene>
<sequence length="178" mass="19720">MGFMIGLRIACQVRWALWLMDYLSRELGFMVRWALWLVDYLSGEMGLMIGGLSVRCSTPDIVQNLSVFSVYDSVFEQCVLSSETRVLPIVIGVACTIVAVCITCVVIYFAARKRRMRYPLVGMAAPRSGSSVYRRMSGGNEVVLDYTSTAVPSSGETANKPMWKEMSTYGPDNNPSTA</sequence>
<reference evidence="3" key="1">
    <citation type="journal article" date="2023" name="Mol. Biol. Evol.">
        <title>Third-Generation Sequencing Reveals the Adaptive Role of the Epigenome in Three Deep-Sea Polychaetes.</title>
        <authorList>
            <person name="Perez M."/>
            <person name="Aroh O."/>
            <person name="Sun Y."/>
            <person name="Lan Y."/>
            <person name="Juniper S.K."/>
            <person name="Young C.R."/>
            <person name="Angers B."/>
            <person name="Qian P.Y."/>
        </authorList>
    </citation>
    <scope>NUCLEOTIDE SEQUENCE</scope>
    <source>
        <strain evidence="3">P08H-3</strain>
    </source>
</reference>
<accession>A0AAD9NE51</accession>
<feature type="region of interest" description="Disordered" evidence="1">
    <location>
        <begin position="152"/>
        <end position="178"/>
    </location>
</feature>